<comment type="subcellular location">
    <subcellularLocation>
        <location evidence="2">Cell membrane</location>
    </subcellularLocation>
    <subcellularLocation>
        <location evidence="1">Membrane</location>
        <topology evidence="1">Single-pass membrane protein</topology>
    </subcellularLocation>
</comment>
<feature type="transmembrane region" description="Helical" evidence="6">
    <location>
        <begin position="6"/>
        <end position="25"/>
    </location>
</feature>
<dbReference type="Gene3D" id="3.30.479.30">
    <property type="entry name" value="Band 7 domain"/>
    <property type="match status" value="1"/>
</dbReference>
<dbReference type="PANTHER" id="PTHR13806">
    <property type="entry name" value="FLOTILLIN-RELATED"/>
    <property type="match status" value="1"/>
</dbReference>
<proteinExistence type="inferred from homology"/>
<evidence type="ECO:0000256" key="4">
    <source>
        <dbReference type="ARBA" id="ARBA00022475"/>
    </source>
</evidence>
<accession>A0A450VAD6</accession>
<keyword evidence="6" id="KW-0812">Transmembrane</keyword>
<dbReference type="SUPFAM" id="SSF117892">
    <property type="entry name" value="Band 7/SPFH domain"/>
    <property type="match status" value="1"/>
</dbReference>
<evidence type="ECO:0000256" key="3">
    <source>
        <dbReference type="ARBA" id="ARBA00007161"/>
    </source>
</evidence>
<organism evidence="10">
    <name type="scientific">Candidatus Kentrum eta</name>
    <dbReference type="NCBI Taxonomy" id="2126337"/>
    <lineage>
        <taxon>Bacteria</taxon>
        <taxon>Pseudomonadati</taxon>
        <taxon>Pseudomonadota</taxon>
        <taxon>Gammaproteobacteria</taxon>
        <taxon>Candidatus Kentrum</taxon>
    </lineage>
</organism>
<feature type="transmembrane region" description="Helical" evidence="6">
    <location>
        <begin position="54"/>
        <end position="71"/>
    </location>
</feature>
<evidence type="ECO:0000256" key="5">
    <source>
        <dbReference type="ARBA" id="ARBA00023136"/>
    </source>
</evidence>
<name>A0A450VAD6_9GAMM</name>
<keyword evidence="4" id="KW-1003">Cell membrane</keyword>
<dbReference type="EMBL" id="CAADFJ010000071">
    <property type="protein sequence ID" value="VFK01737.1"/>
    <property type="molecule type" value="Genomic_DNA"/>
</dbReference>
<keyword evidence="5 6" id="KW-0472">Membrane</keyword>
<reference evidence="10" key="1">
    <citation type="submission" date="2019-02" db="EMBL/GenBank/DDBJ databases">
        <authorList>
            <person name="Gruber-Vodicka R. H."/>
            <person name="Seah K. B. B."/>
        </authorList>
    </citation>
    <scope>NUCLEOTIDE SEQUENCE</scope>
    <source>
        <strain evidence="10">BECK_SA2B12</strain>
        <strain evidence="8">BECK_SA2B15</strain>
        <strain evidence="9">BECK_SA2B20</strain>
    </source>
</reference>
<dbReference type="InterPro" id="IPR001107">
    <property type="entry name" value="Band_7"/>
</dbReference>
<comment type="similarity">
    <text evidence="3">Belongs to the band 7/mec-2 family. Flotillin subfamily.</text>
</comment>
<dbReference type="AlphaFoldDB" id="A0A450VAD6"/>
<evidence type="ECO:0000313" key="9">
    <source>
        <dbReference type="EMBL" id="VFJ95167.1"/>
    </source>
</evidence>
<evidence type="ECO:0000313" key="10">
    <source>
        <dbReference type="EMBL" id="VFK01737.1"/>
    </source>
</evidence>
<protein>
    <submittedName>
        <fullName evidence="10">Uncharacterized membrane protein YqiK, contains Band7/PHB/SPFH domain</fullName>
    </submittedName>
</protein>
<dbReference type="EMBL" id="CAADFG010000074">
    <property type="protein sequence ID" value="VFJ94617.1"/>
    <property type="molecule type" value="Genomic_DNA"/>
</dbReference>
<dbReference type="Pfam" id="PF01145">
    <property type="entry name" value="Band_7"/>
    <property type="match status" value="1"/>
</dbReference>
<feature type="domain" description="Band 7" evidence="7">
    <location>
        <begin position="30"/>
        <end position="192"/>
    </location>
</feature>
<gene>
    <name evidence="8" type="ORF">BECKH772A_GA0070896_100745</name>
    <name evidence="9" type="ORF">BECKH772B_GA0070898_100725</name>
    <name evidence="10" type="ORF">BECKH772C_GA0070978_100715</name>
</gene>
<dbReference type="EMBL" id="CAADFI010000072">
    <property type="protein sequence ID" value="VFJ95167.1"/>
    <property type="molecule type" value="Genomic_DNA"/>
</dbReference>
<dbReference type="PANTHER" id="PTHR13806:SF31">
    <property type="entry name" value="FLOTILLIN-LIKE PROTEIN 1-RELATED"/>
    <property type="match status" value="1"/>
</dbReference>
<dbReference type="InterPro" id="IPR036013">
    <property type="entry name" value="Band_7/SPFH_dom_sf"/>
</dbReference>
<evidence type="ECO:0000313" key="8">
    <source>
        <dbReference type="EMBL" id="VFJ94617.1"/>
    </source>
</evidence>
<evidence type="ECO:0000259" key="7">
    <source>
        <dbReference type="Pfam" id="PF01145"/>
    </source>
</evidence>
<sequence length="511" mass="58488">MWSEIISYLIFALAIVLVSFVVFIIKNYRVIGANEVGIISGIFRRQRIPETGKIRNYTLLTGGGVLVWPVINQLNILSLALREIKIDLDVRTKEYLPLKLTVVLVFHIDGHGDRLHVAVSLFTQRTDPDDQFVEDLLMGSLRDVIAGMSYHELHRERGRLEEETQGFVQGRFDELGLKVTSLVIQNLTPKEIPQDKDDFWAVKAREAMAEIMRETDSNIAQQDSLKESALAKADAEKAINVFNSRRDEFIAAAETRKEQEISQRNLDRDVFINGQKAQESEESQKKETERNIGIVEQETRKAMEIAKREAARDIRIKDEEALRDEVCKEQERIEETKLKKESTRAESEVAKVRADKQIKLETEDARKLESLRENEITREIDTNRAAIQQDIGVARRDAERQIKVASINAARDERLREQETEREIVENKKELLKTRDEMKAIEFDTNVRSHRAELVPPVLAEKEQQETQANIKKAVLVIESLARLSAAENDRNAKAFEAEGNLRLVQAEAEG</sequence>
<dbReference type="InterPro" id="IPR027705">
    <property type="entry name" value="Flotillin_fam"/>
</dbReference>
<evidence type="ECO:0000256" key="6">
    <source>
        <dbReference type="SAM" id="Phobius"/>
    </source>
</evidence>
<evidence type="ECO:0000256" key="1">
    <source>
        <dbReference type="ARBA" id="ARBA00004167"/>
    </source>
</evidence>
<keyword evidence="6" id="KW-1133">Transmembrane helix</keyword>
<evidence type="ECO:0000256" key="2">
    <source>
        <dbReference type="ARBA" id="ARBA00004236"/>
    </source>
</evidence>
<dbReference type="GO" id="GO:0005886">
    <property type="term" value="C:plasma membrane"/>
    <property type="evidence" value="ECO:0007669"/>
    <property type="project" value="UniProtKB-SubCell"/>
</dbReference>